<proteinExistence type="predicted"/>
<dbReference type="InterPro" id="IPR036412">
    <property type="entry name" value="HAD-like_sf"/>
</dbReference>
<gene>
    <name evidence="1" type="ORF">AVDCRST_MAG56-5574</name>
</gene>
<dbReference type="EMBL" id="CADCTQ010000454">
    <property type="protein sequence ID" value="CAA9301697.1"/>
    <property type="molecule type" value="Genomic_DNA"/>
</dbReference>
<evidence type="ECO:0000313" key="1">
    <source>
        <dbReference type="EMBL" id="CAA9301697.1"/>
    </source>
</evidence>
<reference evidence="1" key="1">
    <citation type="submission" date="2020-02" db="EMBL/GenBank/DDBJ databases">
        <authorList>
            <person name="Meier V. D."/>
        </authorList>
    </citation>
    <scope>NUCLEOTIDE SEQUENCE</scope>
    <source>
        <strain evidence="1">AVDCRST_MAG56</strain>
    </source>
</reference>
<protein>
    <recommendedName>
        <fullName evidence="2">FCP1 homology domain-containing protein</fullName>
    </recommendedName>
</protein>
<dbReference type="SUPFAM" id="SSF56784">
    <property type="entry name" value="HAD-like"/>
    <property type="match status" value="1"/>
</dbReference>
<dbReference type="AlphaFoldDB" id="A0A6J4KD48"/>
<organism evidence="1">
    <name type="scientific">uncultured Cytophagales bacterium</name>
    <dbReference type="NCBI Taxonomy" id="158755"/>
    <lineage>
        <taxon>Bacteria</taxon>
        <taxon>Pseudomonadati</taxon>
        <taxon>Bacteroidota</taxon>
        <taxon>Sphingobacteriia</taxon>
        <taxon>Sphingobacteriales</taxon>
        <taxon>environmental samples</taxon>
    </lineage>
</organism>
<accession>A0A6J4KD48</accession>
<dbReference type="Gene3D" id="3.40.50.1000">
    <property type="entry name" value="HAD superfamily/HAD-like"/>
    <property type="match status" value="1"/>
</dbReference>
<dbReference type="InterPro" id="IPR023214">
    <property type="entry name" value="HAD_sf"/>
</dbReference>
<name>A0A6J4KD48_9SPHI</name>
<sequence>MKIAFDLDGTLITGGYTFPTQRTYALLKACGVEALRKGTIDLMRYFQQQGEEVWIYTTSYRSTFYIRLLFGLHGIFVNGVVNQAVHNQRVKDRTDWPRCSKYPPAFGIDLLVDDQEGVKMEAERYGFRMIWIKPEQDDWTEKVIHEYRKLKKEQDKTSP</sequence>
<evidence type="ECO:0008006" key="2">
    <source>
        <dbReference type="Google" id="ProtNLM"/>
    </source>
</evidence>